<dbReference type="OrthoDB" id="1113830at2"/>
<proteinExistence type="predicted"/>
<organism evidence="1 2">
    <name type="scientific">Marinibacterium profundimaris</name>
    <dbReference type="NCBI Taxonomy" id="1679460"/>
    <lineage>
        <taxon>Bacteria</taxon>
        <taxon>Pseudomonadati</taxon>
        <taxon>Pseudomonadota</taxon>
        <taxon>Alphaproteobacteria</taxon>
        <taxon>Rhodobacterales</taxon>
        <taxon>Paracoccaceae</taxon>
        <taxon>Marinibacterium</taxon>
    </lineage>
</organism>
<reference evidence="1 2" key="1">
    <citation type="submission" date="2013-04" db="EMBL/GenBank/DDBJ databases">
        <title>Oceanicola sp. 22II1-22F33 Genome Sequencing.</title>
        <authorList>
            <person name="Lai Q."/>
            <person name="Li G."/>
            <person name="Shao Z."/>
        </authorList>
    </citation>
    <scope>NUCLEOTIDE SEQUENCE [LARGE SCALE GENOMIC DNA]</scope>
    <source>
        <strain evidence="1 2">22II1-22F33</strain>
    </source>
</reference>
<dbReference type="AlphaFoldDB" id="A0A225NQS2"/>
<sequence>MSFIASELPHRPFLSKQGLVARWITRKLLDFEDREGRTALLPMYQQWQADLAAGEPNAFQRFLDLTKVEVEINDPHGSLEKETSGPMVVYANHIFGIHDGLILGAMCERMGRKPNFIAALNAMNALPELKPYCFEVDSRQPPKYVEMNNQAKAAAFQCLEDGGVMVICPSGRVASAKKKGEIPVEFPWKTFAARMVMASKADILPIFVHGNPGALANPAARRGRTMGNLSLLRMFFRFPNRKFRISVGPIRRYDELQSTDDRYALTREMRKYLFELSDGVAAGDSAEGEQP</sequence>
<evidence type="ECO:0008006" key="3">
    <source>
        <dbReference type="Google" id="ProtNLM"/>
    </source>
</evidence>
<evidence type="ECO:0000313" key="1">
    <source>
        <dbReference type="EMBL" id="OWU74822.1"/>
    </source>
</evidence>
<dbReference type="EMBL" id="AQQR01000003">
    <property type="protein sequence ID" value="OWU74822.1"/>
    <property type="molecule type" value="Genomic_DNA"/>
</dbReference>
<keyword evidence="2" id="KW-1185">Reference proteome</keyword>
<gene>
    <name evidence="1" type="ORF">ATO3_09515</name>
</gene>
<dbReference type="RefSeq" id="WP_088649617.1">
    <property type="nucleotide sequence ID" value="NZ_AQQR01000003.1"/>
</dbReference>
<dbReference type="Proteomes" id="UP000215377">
    <property type="component" value="Unassembled WGS sequence"/>
</dbReference>
<comment type="caution">
    <text evidence="1">The sequence shown here is derived from an EMBL/GenBank/DDBJ whole genome shotgun (WGS) entry which is preliminary data.</text>
</comment>
<accession>A0A225NQS2</accession>
<evidence type="ECO:0000313" key="2">
    <source>
        <dbReference type="Proteomes" id="UP000215377"/>
    </source>
</evidence>
<protein>
    <recommendedName>
        <fullName evidence="3">Glycerol acyltransferase</fullName>
    </recommendedName>
</protein>
<name>A0A225NQS2_9RHOB</name>